<gene>
    <name evidence="2" type="ORF">C489_19071</name>
</gene>
<dbReference type="RefSeq" id="WP_006432908.1">
    <property type="nucleotide sequence ID" value="NZ_AOID01000061.1"/>
</dbReference>
<evidence type="ECO:0000313" key="2">
    <source>
        <dbReference type="EMBL" id="ELY63355.1"/>
    </source>
</evidence>
<organism evidence="2 3">
    <name type="scientific">Natrinema versiforme JCM 10478</name>
    <dbReference type="NCBI Taxonomy" id="1227496"/>
    <lineage>
        <taxon>Archaea</taxon>
        <taxon>Methanobacteriati</taxon>
        <taxon>Methanobacteriota</taxon>
        <taxon>Stenosarchaea group</taxon>
        <taxon>Halobacteria</taxon>
        <taxon>Halobacteriales</taxon>
        <taxon>Natrialbaceae</taxon>
        <taxon>Natrinema</taxon>
    </lineage>
</organism>
<keyword evidence="1" id="KW-0812">Transmembrane</keyword>
<keyword evidence="3" id="KW-1185">Reference proteome</keyword>
<keyword evidence="1" id="KW-1133">Transmembrane helix</keyword>
<dbReference type="STRING" id="1227496.C489_19071"/>
<reference evidence="2 3" key="1">
    <citation type="journal article" date="2014" name="PLoS Genet.">
        <title>Phylogenetically driven sequencing of extremely halophilic archaea reveals strategies for static and dynamic osmo-response.</title>
        <authorList>
            <person name="Becker E.A."/>
            <person name="Seitzer P.M."/>
            <person name="Tritt A."/>
            <person name="Larsen D."/>
            <person name="Krusor M."/>
            <person name="Yao A.I."/>
            <person name="Wu D."/>
            <person name="Madern D."/>
            <person name="Eisen J.A."/>
            <person name="Darling A.E."/>
            <person name="Facciotti M.T."/>
        </authorList>
    </citation>
    <scope>NUCLEOTIDE SEQUENCE [LARGE SCALE GENOMIC DNA]</scope>
    <source>
        <strain evidence="2 3">JCM 10478</strain>
    </source>
</reference>
<name>L9XNM6_9EURY</name>
<keyword evidence="1" id="KW-0472">Membrane</keyword>
<evidence type="ECO:0000313" key="3">
    <source>
        <dbReference type="Proteomes" id="UP000011632"/>
    </source>
</evidence>
<dbReference type="OrthoDB" id="221164at2157"/>
<dbReference type="AlphaFoldDB" id="L9XNM6"/>
<dbReference type="InterPro" id="IPR055943">
    <property type="entry name" value="DUF7521"/>
</dbReference>
<dbReference type="Proteomes" id="UP000011632">
    <property type="component" value="Unassembled WGS sequence"/>
</dbReference>
<protein>
    <submittedName>
        <fullName evidence="2">Uncharacterized protein</fullName>
    </submittedName>
</protein>
<dbReference type="Pfam" id="PF24365">
    <property type="entry name" value="DUF7521"/>
    <property type="match status" value="1"/>
</dbReference>
<accession>L9XNM6</accession>
<dbReference type="EMBL" id="AOID01000061">
    <property type="protein sequence ID" value="ELY63355.1"/>
    <property type="molecule type" value="Genomic_DNA"/>
</dbReference>
<feature type="transmembrane region" description="Helical" evidence="1">
    <location>
        <begin position="85"/>
        <end position="104"/>
    </location>
</feature>
<dbReference type="PATRIC" id="fig|1227496.3.peg.3821"/>
<comment type="caution">
    <text evidence="2">The sequence shown here is derived from an EMBL/GenBank/DDBJ whole genome shotgun (WGS) entry which is preliminary data.</text>
</comment>
<feature type="transmembrane region" description="Helical" evidence="1">
    <location>
        <begin position="50"/>
        <end position="73"/>
    </location>
</feature>
<feature type="transmembrane region" description="Helical" evidence="1">
    <location>
        <begin position="17"/>
        <end position="38"/>
    </location>
</feature>
<proteinExistence type="predicted"/>
<evidence type="ECO:0000256" key="1">
    <source>
        <dbReference type="SAM" id="Phobius"/>
    </source>
</evidence>
<sequence>MNNPILVQLNNTLSAEFLLLLSDYVTIGIGLVIAYIAYQGYSRNDSRPMLYIAAGFVLTFGGPGLIFLVSLVVPIPTLVVGSATQFVEILGMGTILYGFIAPAWV</sequence>